<name>X1BNU2_9ZZZZ</name>
<feature type="transmembrane region" description="Helical" evidence="1">
    <location>
        <begin position="20"/>
        <end position="37"/>
    </location>
</feature>
<organism evidence="2">
    <name type="scientific">marine sediment metagenome</name>
    <dbReference type="NCBI Taxonomy" id="412755"/>
    <lineage>
        <taxon>unclassified sequences</taxon>
        <taxon>metagenomes</taxon>
        <taxon>ecological metagenomes</taxon>
    </lineage>
</organism>
<proteinExistence type="predicted"/>
<keyword evidence="1" id="KW-1133">Transmembrane helix</keyword>
<gene>
    <name evidence="2" type="ORF">S01H4_39212</name>
</gene>
<reference evidence="2" key="1">
    <citation type="journal article" date="2014" name="Front. Microbiol.">
        <title>High frequency of phylogenetically diverse reductive dehalogenase-homologous genes in deep subseafloor sedimentary metagenomes.</title>
        <authorList>
            <person name="Kawai M."/>
            <person name="Futagami T."/>
            <person name="Toyoda A."/>
            <person name="Takaki Y."/>
            <person name="Nishi S."/>
            <person name="Hori S."/>
            <person name="Arai W."/>
            <person name="Tsubouchi T."/>
            <person name="Morono Y."/>
            <person name="Uchiyama I."/>
            <person name="Ito T."/>
            <person name="Fujiyama A."/>
            <person name="Inagaki F."/>
            <person name="Takami H."/>
        </authorList>
    </citation>
    <scope>NUCLEOTIDE SEQUENCE</scope>
    <source>
        <strain evidence="2">Expedition CK06-06</strain>
    </source>
</reference>
<dbReference type="AlphaFoldDB" id="X1BNU2"/>
<accession>X1BNU2</accession>
<sequence length="43" mass="4768">SDFEVETAKVEVPPLEAPPSLWASILAFIGGTVLIIWSRSKRR</sequence>
<feature type="non-terminal residue" evidence="2">
    <location>
        <position position="1"/>
    </location>
</feature>
<evidence type="ECO:0000313" key="2">
    <source>
        <dbReference type="EMBL" id="GAG97554.1"/>
    </source>
</evidence>
<comment type="caution">
    <text evidence="2">The sequence shown here is derived from an EMBL/GenBank/DDBJ whole genome shotgun (WGS) entry which is preliminary data.</text>
</comment>
<keyword evidence="1" id="KW-0472">Membrane</keyword>
<evidence type="ECO:0000256" key="1">
    <source>
        <dbReference type="SAM" id="Phobius"/>
    </source>
</evidence>
<protein>
    <submittedName>
        <fullName evidence="2">Uncharacterized protein</fullName>
    </submittedName>
</protein>
<keyword evidence="1" id="KW-0812">Transmembrane</keyword>
<dbReference type="EMBL" id="BART01021214">
    <property type="protein sequence ID" value="GAG97554.1"/>
    <property type="molecule type" value="Genomic_DNA"/>
</dbReference>